<dbReference type="GeneID" id="97549663"/>
<dbReference type="Pfam" id="PF08447">
    <property type="entry name" value="PAS_3"/>
    <property type="match status" value="1"/>
</dbReference>
<dbReference type="PANTHER" id="PTHR43304:SF1">
    <property type="entry name" value="PAC DOMAIN-CONTAINING PROTEIN"/>
    <property type="match status" value="1"/>
</dbReference>
<dbReference type="AlphaFoldDB" id="A0A2V2NFA5"/>
<dbReference type="InterPro" id="IPR052162">
    <property type="entry name" value="Sensor_kinase/Photoreceptor"/>
</dbReference>
<name>A0A2V2NFA5_9EURY</name>
<evidence type="ECO:0000256" key="1">
    <source>
        <dbReference type="ARBA" id="ARBA00000085"/>
    </source>
</evidence>
<dbReference type="SMART" id="SM00091">
    <property type="entry name" value="PAS"/>
    <property type="match status" value="2"/>
</dbReference>
<keyword evidence="5" id="KW-0418">Kinase</keyword>
<dbReference type="GO" id="GO:0000160">
    <property type="term" value="P:phosphorelay signal transduction system"/>
    <property type="evidence" value="ECO:0007669"/>
    <property type="project" value="InterPro"/>
</dbReference>
<dbReference type="InterPro" id="IPR013656">
    <property type="entry name" value="PAS_4"/>
</dbReference>
<dbReference type="InterPro" id="IPR013655">
    <property type="entry name" value="PAS_fold_3"/>
</dbReference>
<dbReference type="Gene3D" id="3.30.450.20">
    <property type="entry name" value="PAS domain"/>
    <property type="match status" value="2"/>
</dbReference>
<dbReference type="InterPro" id="IPR000700">
    <property type="entry name" value="PAS-assoc_C"/>
</dbReference>
<evidence type="ECO:0000256" key="5">
    <source>
        <dbReference type="ARBA" id="ARBA00022777"/>
    </source>
</evidence>
<gene>
    <name evidence="10" type="ORF">DK846_03810</name>
</gene>
<dbReference type="EC" id="2.7.13.3" evidence="2"/>
<keyword evidence="3 6" id="KW-0597">Phosphoprotein</keyword>
<evidence type="ECO:0000313" key="10">
    <source>
        <dbReference type="EMBL" id="PWR74281.1"/>
    </source>
</evidence>
<dbReference type="CDD" id="cd00130">
    <property type="entry name" value="PAS"/>
    <property type="match status" value="2"/>
</dbReference>
<dbReference type="InterPro" id="IPR035965">
    <property type="entry name" value="PAS-like_dom_sf"/>
</dbReference>
<dbReference type="PROSITE" id="PS50113">
    <property type="entry name" value="PAC"/>
    <property type="match status" value="1"/>
</dbReference>
<keyword evidence="4" id="KW-0808">Transferase</keyword>
<comment type="caution">
    <text evidence="10">The sequence shown here is derived from an EMBL/GenBank/DDBJ whole genome shotgun (WGS) entry which is preliminary data.</text>
</comment>
<evidence type="ECO:0000259" key="7">
    <source>
        <dbReference type="PROSITE" id="PS50110"/>
    </source>
</evidence>
<dbReference type="InterPro" id="IPR001610">
    <property type="entry name" value="PAC"/>
</dbReference>
<evidence type="ECO:0000259" key="9">
    <source>
        <dbReference type="PROSITE" id="PS50113"/>
    </source>
</evidence>
<evidence type="ECO:0000256" key="6">
    <source>
        <dbReference type="PROSITE-ProRule" id="PRU00169"/>
    </source>
</evidence>
<evidence type="ECO:0000256" key="4">
    <source>
        <dbReference type="ARBA" id="ARBA00022679"/>
    </source>
</evidence>
<dbReference type="InterPro" id="IPR001789">
    <property type="entry name" value="Sig_transdc_resp-reg_receiver"/>
</dbReference>
<proteinExistence type="predicted"/>
<dbReference type="NCBIfam" id="TIGR00229">
    <property type="entry name" value="sensory_box"/>
    <property type="match status" value="2"/>
</dbReference>
<dbReference type="Pfam" id="PF08448">
    <property type="entry name" value="PAS_4"/>
    <property type="match status" value="1"/>
</dbReference>
<dbReference type="SMART" id="SM00448">
    <property type="entry name" value="REC"/>
    <property type="match status" value="1"/>
</dbReference>
<protein>
    <recommendedName>
        <fullName evidence="2">histidine kinase</fullName>
        <ecNumber evidence="2">2.7.13.3</ecNumber>
    </recommendedName>
</protein>
<dbReference type="Gene3D" id="2.10.70.100">
    <property type="match status" value="1"/>
</dbReference>
<dbReference type="PANTHER" id="PTHR43304">
    <property type="entry name" value="PHYTOCHROME-LIKE PROTEIN CPH1"/>
    <property type="match status" value="1"/>
</dbReference>
<dbReference type="RefSeq" id="WP_109967560.1">
    <property type="nucleotide sequence ID" value="NZ_CP176093.1"/>
</dbReference>
<evidence type="ECO:0000256" key="2">
    <source>
        <dbReference type="ARBA" id="ARBA00012438"/>
    </source>
</evidence>
<accession>A0A2V2NFA5</accession>
<dbReference type="SUPFAM" id="SSF52172">
    <property type="entry name" value="CheY-like"/>
    <property type="match status" value="1"/>
</dbReference>
<evidence type="ECO:0000256" key="3">
    <source>
        <dbReference type="ARBA" id="ARBA00022553"/>
    </source>
</evidence>
<organism evidence="10 11">
    <name type="scientific">Methanospirillum lacunae</name>
    <dbReference type="NCBI Taxonomy" id="668570"/>
    <lineage>
        <taxon>Archaea</taxon>
        <taxon>Methanobacteriati</taxon>
        <taxon>Methanobacteriota</taxon>
        <taxon>Stenosarchaea group</taxon>
        <taxon>Methanomicrobia</taxon>
        <taxon>Methanomicrobiales</taxon>
        <taxon>Methanospirillaceae</taxon>
        <taxon>Methanospirillum</taxon>
    </lineage>
</organism>
<dbReference type="PROSITE" id="PS50110">
    <property type="entry name" value="RESPONSE_REGULATORY"/>
    <property type="match status" value="1"/>
</dbReference>
<sequence length="484" mass="54665">MTGIEDPFKVLFIDDDPWLLNVAQLYLEKEGTLRITPITDVCKAMDMLSQSAFDAIVSDYHMPNMNGLGLLTWLKKNNNDTPFIIYTGKGREEVVIEALNKGADFYIQKSGNAKAEFTELASKIKYAVERRISKRELDEAITNLKRSQQIAHIGNWLLDFEKRKFSGSEEVLAIFGLPPNHKPTISEINNSIHPEDRELAQSSLKRLKKTGEPYNIDIRIFRNDTGELKYIQTQGHLLKSEKDGKNIVFGTILDITERKKTEEALSKTNSYLENLISIASVPIIILDPQGIITRINHSCSELIGLPPEQIVGISIMDLFPPGQSEADMASILNTSCSTGKAIKLDLLHVDGMIKTVLWNSATLYDSDGKTPVATIAQGQDITEQLRLERQRDVAEVQIQQNLAELAILNDGIRNPLMAISGYAELYENSDITKKILQQVEFIDDMISRVDRRWAESEKILNFLRKHSEVYPRPSEKTTCNSDWK</sequence>
<dbReference type="OrthoDB" id="8127at2157"/>
<feature type="domain" description="Response regulatory" evidence="7">
    <location>
        <begin position="9"/>
        <end position="124"/>
    </location>
</feature>
<dbReference type="GO" id="GO:0004673">
    <property type="term" value="F:protein histidine kinase activity"/>
    <property type="evidence" value="ECO:0007669"/>
    <property type="project" value="UniProtKB-EC"/>
</dbReference>
<comment type="catalytic activity">
    <reaction evidence="1">
        <text>ATP + protein L-histidine = ADP + protein N-phospho-L-histidine.</text>
        <dbReference type="EC" id="2.7.13.3"/>
    </reaction>
</comment>
<dbReference type="CDD" id="cd00156">
    <property type="entry name" value="REC"/>
    <property type="match status" value="1"/>
</dbReference>
<dbReference type="InterPro" id="IPR000014">
    <property type="entry name" value="PAS"/>
</dbReference>
<evidence type="ECO:0000259" key="8">
    <source>
        <dbReference type="PROSITE" id="PS50112"/>
    </source>
</evidence>
<feature type="domain" description="PAC" evidence="9">
    <location>
        <begin position="214"/>
        <end position="267"/>
    </location>
</feature>
<dbReference type="Pfam" id="PF00072">
    <property type="entry name" value="Response_reg"/>
    <property type="match status" value="1"/>
</dbReference>
<dbReference type="InterPro" id="IPR011006">
    <property type="entry name" value="CheY-like_superfamily"/>
</dbReference>
<reference evidence="10 11" key="1">
    <citation type="submission" date="2018-05" db="EMBL/GenBank/DDBJ databases">
        <title>Draft genome of Methanospirillum lacunae Ki8-1.</title>
        <authorList>
            <person name="Dueholm M.S."/>
            <person name="Nielsen P.H."/>
            <person name="Bakmann L.F."/>
            <person name="Otzen D.E."/>
        </authorList>
    </citation>
    <scope>NUCLEOTIDE SEQUENCE [LARGE SCALE GENOMIC DNA]</scope>
    <source>
        <strain evidence="10 11">Ki8-1</strain>
    </source>
</reference>
<keyword evidence="11" id="KW-1185">Reference proteome</keyword>
<dbReference type="SMART" id="SM00086">
    <property type="entry name" value="PAC"/>
    <property type="match status" value="2"/>
</dbReference>
<feature type="domain" description="PAS" evidence="8">
    <location>
        <begin position="268"/>
        <end position="321"/>
    </location>
</feature>
<dbReference type="Gene3D" id="3.40.50.2300">
    <property type="match status" value="1"/>
</dbReference>
<evidence type="ECO:0000313" key="11">
    <source>
        <dbReference type="Proteomes" id="UP000245657"/>
    </source>
</evidence>
<dbReference type="PROSITE" id="PS50112">
    <property type="entry name" value="PAS"/>
    <property type="match status" value="1"/>
</dbReference>
<feature type="modified residue" description="4-aspartylphosphate" evidence="6">
    <location>
        <position position="59"/>
    </location>
</feature>
<dbReference type="EMBL" id="QGMY01000002">
    <property type="protein sequence ID" value="PWR74281.1"/>
    <property type="molecule type" value="Genomic_DNA"/>
</dbReference>
<dbReference type="SUPFAM" id="SSF55785">
    <property type="entry name" value="PYP-like sensor domain (PAS domain)"/>
    <property type="match status" value="2"/>
</dbReference>
<dbReference type="Proteomes" id="UP000245657">
    <property type="component" value="Unassembled WGS sequence"/>
</dbReference>